<reference evidence="1 2" key="1">
    <citation type="submission" date="2023-01" db="EMBL/GenBank/DDBJ databases">
        <title>Analysis of 21 Apiospora genomes using comparative genomics revels a genus with tremendous synthesis potential of carbohydrate active enzymes and secondary metabolites.</title>
        <authorList>
            <person name="Sorensen T."/>
        </authorList>
    </citation>
    <scope>NUCLEOTIDE SEQUENCE [LARGE SCALE GENOMIC DNA]</scope>
    <source>
        <strain evidence="1 2">CBS 33761</strain>
    </source>
</reference>
<accession>A0ABR1RNS8</accession>
<organism evidence="1 2">
    <name type="scientific">Apiospora rasikravindrae</name>
    <dbReference type="NCBI Taxonomy" id="990691"/>
    <lineage>
        <taxon>Eukaryota</taxon>
        <taxon>Fungi</taxon>
        <taxon>Dikarya</taxon>
        <taxon>Ascomycota</taxon>
        <taxon>Pezizomycotina</taxon>
        <taxon>Sordariomycetes</taxon>
        <taxon>Xylariomycetidae</taxon>
        <taxon>Amphisphaeriales</taxon>
        <taxon>Apiosporaceae</taxon>
        <taxon>Apiospora</taxon>
    </lineage>
</organism>
<evidence type="ECO:0000313" key="2">
    <source>
        <dbReference type="Proteomes" id="UP001444661"/>
    </source>
</evidence>
<gene>
    <name evidence="1" type="ORF">PG993_014809</name>
</gene>
<keyword evidence="2" id="KW-1185">Reference proteome</keyword>
<protein>
    <submittedName>
        <fullName evidence="1">Uncharacterized protein</fullName>
    </submittedName>
</protein>
<evidence type="ECO:0000313" key="1">
    <source>
        <dbReference type="EMBL" id="KAK8016620.1"/>
    </source>
</evidence>
<sequence>MGGLTPKAPDQLGTTGLSYATLVVQPRPIRPGLPAALCKYRPSDEESVLLVLQGSRSFAPGGYHHLDRVRRTEIQRTSGEETDHLAPSVAYVLPAEPPVLQMPSLAEGDATYDDSSVTKLF</sequence>
<comment type="caution">
    <text evidence="1">The sequence shown here is derived from an EMBL/GenBank/DDBJ whole genome shotgun (WGS) entry which is preliminary data.</text>
</comment>
<dbReference type="Proteomes" id="UP001444661">
    <property type="component" value="Unassembled WGS sequence"/>
</dbReference>
<dbReference type="EMBL" id="JAQQWK010000014">
    <property type="protein sequence ID" value="KAK8016620.1"/>
    <property type="molecule type" value="Genomic_DNA"/>
</dbReference>
<name>A0ABR1RNS8_9PEZI</name>
<proteinExistence type="predicted"/>